<evidence type="ECO:0000256" key="7">
    <source>
        <dbReference type="SAM" id="Phobius"/>
    </source>
</evidence>
<accession>A0A2P8DFC5</accession>
<proteinExistence type="inferred from homology"/>
<feature type="transmembrane region" description="Helical" evidence="7">
    <location>
        <begin position="40"/>
        <end position="58"/>
    </location>
</feature>
<feature type="transmembrane region" description="Helical" evidence="7">
    <location>
        <begin position="96"/>
        <end position="115"/>
    </location>
</feature>
<evidence type="ECO:0000256" key="2">
    <source>
        <dbReference type="ARBA" id="ARBA00008193"/>
    </source>
</evidence>
<dbReference type="Proteomes" id="UP000240542">
    <property type="component" value="Unassembled WGS sequence"/>
</dbReference>
<feature type="transmembrane region" description="Helical" evidence="7">
    <location>
        <begin position="127"/>
        <end position="148"/>
    </location>
</feature>
<comment type="subcellular location">
    <subcellularLocation>
        <location evidence="1">Cell membrane</location>
        <topology evidence="1">Multi-pass membrane protein</topology>
    </subcellularLocation>
</comment>
<dbReference type="PANTHER" id="PTHR30506">
    <property type="entry name" value="INNER MEMBRANE PROTEIN"/>
    <property type="match status" value="1"/>
</dbReference>
<organism evidence="9 10">
    <name type="scientific">Murinocardiopsis flavida</name>
    <dbReference type="NCBI Taxonomy" id="645275"/>
    <lineage>
        <taxon>Bacteria</taxon>
        <taxon>Bacillati</taxon>
        <taxon>Actinomycetota</taxon>
        <taxon>Actinomycetes</taxon>
        <taxon>Streptosporangiales</taxon>
        <taxon>Nocardiopsidaceae</taxon>
        <taxon>Murinocardiopsis</taxon>
    </lineage>
</organism>
<evidence type="ECO:0000259" key="8">
    <source>
        <dbReference type="Pfam" id="PF03458"/>
    </source>
</evidence>
<dbReference type="EMBL" id="PYGA01000013">
    <property type="protein sequence ID" value="PSK95912.1"/>
    <property type="molecule type" value="Genomic_DNA"/>
</dbReference>
<feature type="transmembrane region" description="Helical" evidence="7">
    <location>
        <begin position="187"/>
        <end position="213"/>
    </location>
</feature>
<evidence type="ECO:0000256" key="5">
    <source>
        <dbReference type="ARBA" id="ARBA00022989"/>
    </source>
</evidence>
<keyword evidence="4 7" id="KW-0812">Transmembrane</keyword>
<keyword evidence="10" id="KW-1185">Reference proteome</keyword>
<evidence type="ECO:0000256" key="1">
    <source>
        <dbReference type="ARBA" id="ARBA00004651"/>
    </source>
</evidence>
<evidence type="ECO:0000256" key="3">
    <source>
        <dbReference type="ARBA" id="ARBA00022475"/>
    </source>
</evidence>
<comment type="caution">
    <text evidence="9">The sequence shown here is derived from an EMBL/GenBank/DDBJ whole genome shotgun (WGS) entry which is preliminary data.</text>
</comment>
<sequence length="227" mass="23090">MDDLVTATALSEVTRVLDLAGVAANAATSAAMARALGNDLFGLLALGVVAGLGGGMLRDTLLQQGPPVALTDYAYLPTAILAALVAGLVRVDDRVWWTGTLACLDALAVGCWAAAGAERALSAGMSWPAAVMLGTLTVIGGGVIRDVLLQRTPQVFAGGPLYATSAVLAAGTVAVMARLGHTTTGTLVALLVGGGLVLIARWRGWTIPVLAGWSPRMPARRQRRGPG</sequence>
<evidence type="ECO:0000256" key="4">
    <source>
        <dbReference type="ARBA" id="ARBA00022692"/>
    </source>
</evidence>
<reference evidence="9 10" key="1">
    <citation type="submission" date="2018-03" db="EMBL/GenBank/DDBJ databases">
        <title>Genomic Encyclopedia of Archaeal and Bacterial Type Strains, Phase II (KMG-II): from individual species to whole genera.</title>
        <authorList>
            <person name="Goeker M."/>
        </authorList>
    </citation>
    <scope>NUCLEOTIDE SEQUENCE [LARGE SCALE GENOMIC DNA]</scope>
    <source>
        <strain evidence="9 10">DSM 45312</strain>
    </source>
</reference>
<keyword evidence="6 7" id="KW-0472">Membrane</keyword>
<dbReference type="Pfam" id="PF03458">
    <property type="entry name" value="Gly_transporter"/>
    <property type="match status" value="2"/>
</dbReference>
<dbReference type="RefSeq" id="WP_211301361.1">
    <property type="nucleotide sequence ID" value="NZ_PYGA01000013.1"/>
</dbReference>
<feature type="transmembrane region" description="Helical" evidence="7">
    <location>
        <begin position="160"/>
        <end position="181"/>
    </location>
</feature>
<dbReference type="AlphaFoldDB" id="A0A2P8DFC5"/>
<comment type="similarity">
    <text evidence="2">Belongs to the UPF0126 family.</text>
</comment>
<dbReference type="PANTHER" id="PTHR30506:SF3">
    <property type="entry name" value="UPF0126 INNER MEMBRANE PROTEIN YADS-RELATED"/>
    <property type="match status" value="1"/>
</dbReference>
<feature type="domain" description="Glycine transporter" evidence="8">
    <location>
        <begin position="16"/>
        <end position="87"/>
    </location>
</feature>
<name>A0A2P8DFC5_9ACTN</name>
<protein>
    <submittedName>
        <fullName evidence="9">Putative membrane protein YeiH</fullName>
    </submittedName>
</protein>
<feature type="domain" description="Glycine transporter" evidence="8">
    <location>
        <begin position="104"/>
        <end position="177"/>
    </location>
</feature>
<evidence type="ECO:0000256" key="6">
    <source>
        <dbReference type="ARBA" id="ARBA00023136"/>
    </source>
</evidence>
<gene>
    <name evidence="9" type="ORF">CLV63_11375</name>
</gene>
<feature type="transmembrane region" description="Helical" evidence="7">
    <location>
        <begin position="70"/>
        <end position="89"/>
    </location>
</feature>
<keyword evidence="5 7" id="KW-1133">Transmembrane helix</keyword>
<dbReference type="InterPro" id="IPR005115">
    <property type="entry name" value="Gly_transporter"/>
</dbReference>
<keyword evidence="3" id="KW-1003">Cell membrane</keyword>
<dbReference type="GO" id="GO:0005886">
    <property type="term" value="C:plasma membrane"/>
    <property type="evidence" value="ECO:0007669"/>
    <property type="project" value="UniProtKB-SubCell"/>
</dbReference>
<evidence type="ECO:0000313" key="9">
    <source>
        <dbReference type="EMBL" id="PSK95912.1"/>
    </source>
</evidence>
<evidence type="ECO:0000313" key="10">
    <source>
        <dbReference type="Proteomes" id="UP000240542"/>
    </source>
</evidence>